<name>A0A7X8C5F0_9LACT</name>
<sequence length="80" mass="9447">MSKDRIIRVENEESLKEIFTYLNFIEVTDEWTLYKSLNLHNDVTDVEFSFKNETEALNHKIDGKTVKELLSDYTLTLMAD</sequence>
<organism evidence="1 2">
    <name type="scientific">Globicatella sulfidifaciens</name>
    <dbReference type="NCBI Taxonomy" id="136093"/>
    <lineage>
        <taxon>Bacteria</taxon>
        <taxon>Bacillati</taxon>
        <taxon>Bacillota</taxon>
        <taxon>Bacilli</taxon>
        <taxon>Lactobacillales</taxon>
        <taxon>Aerococcaceae</taxon>
        <taxon>Globicatella</taxon>
    </lineage>
</organism>
<dbReference type="EMBL" id="JAAYSM010000388">
    <property type="protein sequence ID" value="NLJ19322.1"/>
    <property type="molecule type" value="Genomic_DNA"/>
</dbReference>
<accession>A0A7X8C5F0</accession>
<proteinExistence type="predicted"/>
<comment type="caution">
    <text evidence="1">The sequence shown here is derived from an EMBL/GenBank/DDBJ whole genome shotgun (WGS) entry which is preliminary data.</text>
</comment>
<dbReference type="AlphaFoldDB" id="A0A7X8C5F0"/>
<dbReference type="RefSeq" id="WP_276649795.1">
    <property type="nucleotide sequence ID" value="NZ_JAAYSM010000388.1"/>
</dbReference>
<reference evidence="1 2" key="1">
    <citation type="journal article" date="2020" name="Biotechnol. Biofuels">
        <title>New insights from the biogas microbiome by comprehensive genome-resolved metagenomics of nearly 1600 species originating from multiple anaerobic digesters.</title>
        <authorList>
            <person name="Campanaro S."/>
            <person name="Treu L."/>
            <person name="Rodriguez-R L.M."/>
            <person name="Kovalovszki A."/>
            <person name="Ziels R.M."/>
            <person name="Maus I."/>
            <person name="Zhu X."/>
            <person name="Kougias P.G."/>
            <person name="Basile A."/>
            <person name="Luo G."/>
            <person name="Schluter A."/>
            <person name="Konstantinidis K.T."/>
            <person name="Angelidaki I."/>
        </authorList>
    </citation>
    <scope>NUCLEOTIDE SEQUENCE [LARGE SCALE GENOMIC DNA]</scope>
    <source>
        <strain evidence="1">AS23ysBPME_34</strain>
    </source>
</reference>
<gene>
    <name evidence="1" type="ORF">GX355_10750</name>
</gene>
<dbReference type="Proteomes" id="UP000541058">
    <property type="component" value="Unassembled WGS sequence"/>
</dbReference>
<protein>
    <submittedName>
        <fullName evidence="1">Uncharacterized protein</fullName>
    </submittedName>
</protein>
<evidence type="ECO:0000313" key="2">
    <source>
        <dbReference type="Proteomes" id="UP000541058"/>
    </source>
</evidence>
<evidence type="ECO:0000313" key="1">
    <source>
        <dbReference type="EMBL" id="NLJ19322.1"/>
    </source>
</evidence>